<dbReference type="GO" id="GO:0005789">
    <property type="term" value="C:endoplasmic reticulum membrane"/>
    <property type="evidence" value="ECO:0007669"/>
    <property type="project" value="UniProtKB-SubCell"/>
</dbReference>
<feature type="compositionally biased region" description="Polar residues" evidence="8">
    <location>
        <begin position="958"/>
        <end position="969"/>
    </location>
</feature>
<feature type="compositionally biased region" description="Polar residues" evidence="8">
    <location>
        <begin position="1044"/>
        <end position="1074"/>
    </location>
</feature>
<gene>
    <name evidence="11" type="ORF">CI109_101874</name>
</gene>
<feature type="compositionally biased region" description="Low complexity" evidence="8">
    <location>
        <begin position="476"/>
        <end position="518"/>
    </location>
</feature>
<feature type="compositionally biased region" description="Polar residues" evidence="8">
    <location>
        <begin position="648"/>
        <end position="660"/>
    </location>
</feature>
<dbReference type="CDD" id="cd09233">
    <property type="entry name" value="ACE1-Sec16-like"/>
    <property type="match status" value="1"/>
</dbReference>
<feature type="compositionally biased region" description="Polar residues" evidence="8">
    <location>
        <begin position="454"/>
        <end position="466"/>
    </location>
</feature>
<accession>A0A5M6BPE1</accession>
<evidence type="ECO:0000256" key="2">
    <source>
        <dbReference type="ARBA" id="ARBA00005927"/>
    </source>
</evidence>
<feature type="compositionally biased region" description="Low complexity" evidence="8">
    <location>
        <begin position="1683"/>
        <end position="1692"/>
    </location>
</feature>
<dbReference type="InterPro" id="IPR024298">
    <property type="entry name" value="Sec16_Sec23-bd"/>
</dbReference>
<dbReference type="GO" id="GO:0012507">
    <property type="term" value="C:ER to Golgi transport vesicle membrane"/>
    <property type="evidence" value="ECO:0007669"/>
    <property type="project" value="TreeGrafter"/>
</dbReference>
<feature type="compositionally biased region" description="Pro residues" evidence="8">
    <location>
        <begin position="1968"/>
        <end position="1986"/>
    </location>
</feature>
<dbReference type="OrthoDB" id="8918678at2759"/>
<dbReference type="GO" id="GO:0070971">
    <property type="term" value="C:endoplasmic reticulum exit site"/>
    <property type="evidence" value="ECO:0007669"/>
    <property type="project" value="TreeGrafter"/>
</dbReference>
<dbReference type="GO" id="GO:0016192">
    <property type="term" value="P:vesicle-mediated transport"/>
    <property type="evidence" value="ECO:0007669"/>
    <property type="project" value="UniProtKB-KW"/>
</dbReference>
<reference evidence="11" key="1">
    <citation type="submission" date="2017-08" db="EMBL/GenBank/DDBJ databases">
        <authorList>
            <person name="Cuomo C."/>
            <person name="Billmyre B."/>
            <person name="Heitman J."/>
        </authorList>
    </citation>
    <scope>NUCLEOTIDE SEQUENCE</scope>
    <source>
        <strain evidence="11">CBS 12478</strain>
    </source>
</reference>
<evidence type="ECO:0000313" key="11">
    <source>
        <dbReference type="EMBL" id="WWD17433.1"/>
    </source>
</evidence>
<keyword evidence="4 7" id="KW-0256">Endoplasmic reticulum</keyword>
<keyword evidence="7" id="KW-0653">Protein transport</keyword>
<feature type="compositionally biased region" description="Basic and acidic residues" evidence="8">
    <location>
        <begin position="842"/>
        <end position="864"/>
    </location>
</feature>
<keyword evidence="5 7" id="KW-0931">ER-Golgi transport</keyword>
<feature type="compositionally biased region" description="Polar residues" evidence="8">
    <location>
        <begin position="936"/>
        <end position="951"/>
    </location>
</feature>
<feature type="compositionally biased region" description="Polar residues" evidence="8">
    <location>
        <begin position="1737"/>
        <end position="1747"/>
    </location>
</feature>
<feature type="compositionally biased region" description="Polar residues" evidence="8">
    <location>
        <begin position="428"/>
        <end position="446"/>
    </location>
</feature>
<feature type="region of interest" description="Disordered" evidence="8">
    <location>
        <begin position="1"/>
        <end position="330"/>
    </location>
</feature>
<sequence length="2033" mass="213438">MADNEQKGVSSASSKTSTIDEIFGSVEQQPQGDDTVDDIFAQIGASGGDERDQSSQDGVQNSEVEHDTVETQPPITSSTPHPTDVFAQLDTEEDDPFAQIAQEEPPAVVEDQPHNIPEGEATEPSQVPHEVLSLLDQAGGDEFDSLLGGNDHAEEEDQVVPLDTDTMESVVPVEKEEVPVVGDKSDEVPPTSLDDKDFSDLLAEFEAENDLSVAEPMGALEDNGVADLTTQSDLPTTTSNNDVNGQGEASEQGPGSVPPKPETLQVPVAASALFGDDSNDSAFDEIIPHSEDVPEPSVPSSNAASPSPVPSLSIEHSQAEIRPTGLGIDNAGDVSMQSMFSNASDWLQDTTFDDSIQVLPDEATTTNEADGHEPVPFEVPQGWYDDNGDWNWYTEEEKEQVRQAMLDQGGFEAAAVDQTPDAGLGQDPSPSLSFSPGLQARVSLSENAARRTPQPESDPSFSNSSYDPYAPPGVQYTAASSSYNAPNSSQYSSSSSPYAPYAATSSAATPYTPAAPYDPYSPPSQPAPSPYAPAPSVNSYQPRAGPSSAAPLPPKAEFKPPIKRAASNAYDPPFLRPQKSFVRPPTAVSAISSPAFDMAPAMPLSPPQASQIPAPPPAGPPRRAKGDSRPPSTGPSFAPPPSKGLTKMASSVALQQSQEQAYGGPPRPPSASEGRTSIDRYDAYSPPQPSQPASQSYQPPPHQNQQNYGVPPGRTSAASDRDFASPPQAAAPVSLAPPPSESPYAPPRTLSRGPPSRGVSPLYEARPPPRPDVNPGIRPPSQSGHAASIEQLLSPPKANIPLRSENAAGVSYSRNDQRQGSYEDEEGFGQSQYGSESLRVPQTKDAHHLSPLREEFPDLSRKYDEDGEDGEVEDVRNPYGPSQDSAPSQSDDYESRGSETNLYSSQPYQPPEPSVTSSPPAARREIHDPYGPSSLGLVTQASPFKQQQPSFSPYMPYSPTTGGRDTVNNPYAPPPAGQTIDISDDIYGPSTTNTSPTKHRFAPPRQPSRASTASYEPSAYSPAGAKPLSLQSQQADPYGRSASPAYSTSYGMSPPTNNYFQSMPTPQGPSDDTYVPQQVLEQRPVSEDPLGRSTLAARNAPIAMFGFGGLLITAFPGAADSDDHTKGHSRGPSYGYASGRGQLWIRSIAEVAAPTAFKSDIATFPGPLIYDPSTVKGAVGEKKKKEAVLAYLEARSEEIEKGLPYLKSSANRARREEEGKLVLVKLLKALIVGEGKLAGSPEVEEAIRTALSNPGSPTVSTAPVASVISANATFASSLYPAASSSTAAPVSASPSQLTELSGLLAQGHKRDAALYAADHGLWSHALVISSSVDPELWKEIVARFTTAELTDKAAGTAGIKAAYTLFGGLGPASVDELISAASITDDPSKDQWREVISSVFFHGKPTDQTCLDDLGSRFLSMGLINAAHTCFLLSPLSPFFDFSLASYDRGIMMTHNSRDEESIIFAEVAEYARSLVSVPKGQELPSLGLPQLLPFKLARAWRLAELGDVELAQRYCSAIAAGSKTGKGAQTQSLLAPPLAASLEDLLERLTGTPSINPANALGRKAAKPGFDKLGSWIEGRLTKFIAGEEGEGAAPKPTATNGKPAGPFAHFSTISPNASGSVTRTPSLADFHGGATTSNGFLGVQSISRTTSPAAAYTPHFGGSPSLQTQPQPPSHASSVTSSYGDQYGSQYQGGGGSYSAWGEESKDNEGDETPHIPIGLGDEGDFINPMAQLSLGANGTSNNSYEPPAPPAQQPTNRYAVDDDDEDDLGFGNKALSREKTPKPPAGSSAADDKKEKKEDTKPAAAEAPKTGEQKASWLGRLWGKKEGEGSGPVKAKLGEESSMVFDPELKRWVVKGAKGEKAVPNATPPPPRAQTASPSRAARPEPNSNARATSATPPPSQLSRPPPGPSSTFGRSTTAPLTSGSGGPPPPIGAGFAEGPDGGIRRMKSSLAESVTANDIAPPSGMRPPPPPGAGGGPPPPSRPSTATGASLDDLLSRPPSKRPASAMKKGARNRYVDVFQPGAGGAEGS</sequence>
<feature type="compositionally biased region" description="Basic and acidic residues" evidence="8">
    <location>
        <begin position="1705"/>
        <end position="1716"/>
    </location>
</feature>
<protein>
    <recommendedName>
        <fullName evidence="7">Protein transport protein sec16</fullName>
    </recommendedName>
</protein>
<feature type="compositionally biased region" description="Basic and acidic residues" evidence="8">
    <location>
        <begin position="1850"/>
        <end position="1864"/>
    </location>
</feature>
<evidence type="ECO:0000259" key="9">
    <source>
        <dbReference type="Pfam" id="PF12931"/>
    </source>
</evidence>
<name>A0A5M6BPE1_9TREE</name>
<dbReference type="GO" id="GO:0006914">
    <property type="term" value="P:autophagy"/>
    <property type="evidence" value="ECO:0007669"/>
    <property type="project" value="UniProtKB-KW"/>
</dbReference>
<evidence type="ECO:0000313" key="12">
    <source>
        <dbReference type="Proteomes" id="UP000322225"/>
    </source>
</evidence>
<keyword evidence="3 7" id="KW-0813">Transport</keyword>
<dbReference type="RefSeq" id="XP_031857541.1">
    <property type="nucleotide sequence ID" value="XM_032008167.1"/>
</dbReference>
<evidence type="ECO:0000256" key="6">
    <source>
        <dbReference type="ARBA" id="ARBA00024687"/>
    </source>
</evidence>
<feature type="compositionally biased region" description="Low complexity" evidence="8">
    <location>
        <begin position="724"/>
        <end position="734"/>
    </location>
</feature>
<feature type="compositionally biased region" description="Pro residues" evidence="8">
    <location>
        <begin position="1899"/>
        <end position="1912"/>
    </location>
</feature>
<proteinExistence type="inferred from homology"/>
<feature type="compositionally biased region" description="Pro residues" evidence="8">
    <location>
        <begin position="735"/>
        <end position="746"/>
    </location>
</feature>
<keyword evidence="7" id="KW-0472">Membrane</keyword>
<reference evidence="11" key="2">
    <citation type="submission" date="2024-01" db="EMBL/GenBank/DDBJ databases">
        <title>Comparative genomics of Cryptococcus and Kwoniella reveals pathogenesis evolution and contrasting modes of karyotype evolution via chromosome fusion or intercentromeric recombination.</title>
        <authorList>
            <person name="Coelho M.A."/>
            <person name="David-Palma M."/>
            <person name="Shea T."/>
            <person name="Bowers K."/>
            <person name="McGinley-Smith S."/>
            <person name="Mohammad A.W."/>
            <person name="Gnirke A."/>
            <person name="Yurkov A.M."/>
            <person name="Nowrousian M."/>
            <person name="Sun S."/>
            <person name="Cuomo C.A."/>
            <person name="Heitman J."/>
        </authorList>
    </citation>
    <scope>NUCLEOTIDE SEQUENCE</scope>
    <source>
        <strain evidence="11">CBS 12478</strain>
    </source>
</reference>
<dbReference type="GO" id="GO:0015031">
    <property type="term" value="P:protein transport"/>
    <property type="evidence" value="ECO:0007669"/>
    <property type="project" value="UniProtKB-KW"/>
</dbReference>
<feature type="domain" description="Sec16 central conserved" evidence="10">
    <location>
        <begin position="1100"/>
        <end position="1235"/>
    </location>
</feature>
<dbReference type="KEGG" id="ksn:43592339"/>
<feature type="region of interest" description="Disordered" evidence="8">
    <location>
        <begin position="408"/>
        <end position="1074"/>
    </location>
</feature>
<feature type="domain" description="Sec16 Sec23-binding" evidence="9">
    <location>
        <begin position="1302"/>
        <end position="1589"/>
    </location>
</feature>
<evidence type="ECO:0000256" key="1">
    <source>
        <dbReference type="ARBA" id="ARBA00004397"/>
    </source>
</evidence>
<evidence type="ECO:0000256" key="8">
    <source>
        <dbReference type="SAM" id="MobiDB-lite"/>
    </source>
</evidence>
<feature type="compositionally biased region" description="Polar residues" evidence="8">
    <location>
        <begin position="1889"/>
        <end position="1898"/>
    </location>
</feature>
<comment type="function">
    <text evidence="6 7">Involved in the initiation of assembly of the COPII coat required for the formation of transport vesicles from the endoplasmic reticulum (ER) and the selection of cargo molecules. Also involved in autophagy.</text>
</comment>
<keyword evidence="12" id="KW-1185">Reference proteome</keyword>
<evidence type="ECO:0000256" key="3">
    <source>
        <dbReference type="ARBA" id="ARBA00022448"/>
    </source>
</evidence>
<dbReference type="Gene3D" id="1.25.40.1030">
    <property type="match status" value="1"/>
</dbReference>
<dbReference type="GO" id="GO:0070973">
    <property type="term" value="P:protein localization to endoplasmic reticulum exit site"/>
    <property type="evidence" value="ECO:0007669"/>
    <property type="project" value="TreeGrafter"/>
</dbReference>
<dbReference type="Proteomes" id="UP000322225">
    <property type="component" value="Chromosome 3"/>
</dbReference>
<dbReference type="InterPro" id="IPR024340">
    <property type="entry name" value="Sec16_CCD"/>
</dbReference>
<feature type="compositionally biased region" description="Polar residues" evidence="8">
    <location>
        <begin position="70"/>
        <end position="81"/>
    </location>
</feature>
<feature type="compositionally biased region" description="Low complexity" evidence="8">
    <location>
        <begin position="691"/>
        <end position="708"/>
    </location>
</feature>
<organism evidence="11 12">
    <name type="scientific">Kwoniella shandongensis</name>
    <dbReference type="NCBI Taxonomy" id="1734106"/>
    <lineage>
        <taxon>Eukaryota</taxon>
        <taxon>Fungi</taxon>
        <taxon>Dikarya</taxon>
        <taxon>Basidiomycota</taxon>
        <taxon>Agaricomycotina</taxon>
        <taxon>Tremellomycetes</taxon>
        <taxon>Tremellales</taxon>
        <taxon>Cryptococcaceae</taxon>
        <taxon>Kwoniella</taxon>
    </lineage>
</organism>
<dbReference type="EMBL" id="CP144053">
    <property type="protein sequence ID" value="WWD17433.1"/>
    <property type="molecule type" value="Genomic_DNA"/>
</dbReference>
<feature type="compositionally biased region" description="Polar residues" evidence="8">
    <location>
        <begin position="7"/>
        <end position="19"/>
    </location>
</feature>
<dbReference type="Pfam" id="PF12931">
    <property type="entry name" value="TPR_Sec16"/>
    <property type="match status" value="1"/>
</dbReference>
<evidence type="ECO:0000256" key="4">
    <source>
        <dbReference type="ARBA" id="ARBA00022824"/>
    </source>
</evidence>
<evidence type="ECO:0000256" key="5">
    <source>
        <dbReference type="ARBA" id="ARBA00022892"/>
    </source>
</evidence>
<feature type="compositionally biased region" description="Pro residues" evidence="8">
    <location>
        <begin position="519"/>
        <end position="533"/>
    </location>
</feature>
<feature type="compositionally biased region" description="Basic and acidic residues" evidence="8">
    <location>
        <begin position="173"/>
        <end position="199"/>
    </location>
</feature>
<dbReference type="GeneID" id="43592339"/>
<feature type="compositionally biased region" description="Basic and acidic residues" evidence="8">
    <location>
        <begin position="1793"/>
        <end position="1804"/>
    </location>
</feature>
<comment type="similarity">
    <text evidence="2 7">Belongs to the SEC16 family.</text>
</comment>
<comment type="subcellular location">
    <subcellularLocation>
        <location evidence="1">Endoplasmic reticulum membrane</location>
        <topology evidence="1">Peripheral membrane protein</topology>
        <orientation evidence="1">Cytoplasmic side</orientation>
    </subcellularLocation>
</comment>
<dbReference type="PANTHER" id="PTHR13402">
    <property type="entry name" value="RGPR-RELATED"/>
    <property type="match status" value="1"/>
</dbReference>
<feature type="compositionally biased region" description="Low complexity" evidence="8">
    <location>
        <begin position="881"/>
        <end position="890"/>
    </location>
</feature>
<dbReference type="PANTHER" id="PTHR13402:SF6">
    <property type="entry name" value="SECRETORY 16, ISOFORM I"/>
    <property type="match status" value="1"/>
</dbReference>
<evidence type="ECO:0000256" key="7">
    <source>
        <dbReference type="RuleBase" id="RU364101"/>
    </source>
</evidence>
<dbReference type="GO" id="GO:0007030">
    <property type="term" value="P:Golgi organization"/>
    <property type="evidence" value="ECO:0007669"/>
    <property type="project" value="TreeGrafter"/>
</dbReference>
<evidence type="ECO:0000259" key="10">
    <source>
        <dbReference type="Pfam" id="PF12932"/>
    </source>
</evidence>
<dbReference type="Pfam" id="PF12932">
    <property type="entry name" value="Sec16"/>
    <property type="match status" value="1"/>
</dbReference>
<keyword evidence="7" id="KW-0072">Autophagy</keyword>
<feature type="region of interest" description="Disordered" evidence="8">
    <location>
        <begin position="1655"/>
        <end position="2017"/>
    </location>
</feature>
<feature type="compositionally biased region" description="Polar residues" evidence="8">
    <location>
        <begin position="228"/>
        <end position="249"/>
    </location>
</feature>